<evidence type="ECO:0000313" key="1">
    <source>
        <dbReference type="EMBL" id="GAA2038112.1"/>
    </source>
</evidence>
<dbReference type="InterPro" id="IPR036689">
    <property type="entry name" value="ESAT-6-like_sf"/>
</dbReference>
<accession>A0ABP5G5X5</accession>
<proteinExistence type="predicted"/>
<protein>
    <submittedName>
        <fullName evidence="1">Uncharacterized protein</fullName>
    </submittedName>
</protein>
<evidence type="ECO:0000313" key="2">
    <source>
        <dbReference type="Proteomes" id="UP001500751"/>
    </source>
</evidence>
<dbReference type="SUPFAM" id="SSF140453">
    <property type="entry name" value="EsxAB dimer-like"/>
    <property type="match status" value="1"/>
</dbReference>
<gene>
    <name evidence="1" type="ORF">GCM10009839_44420</name>
</gene>
<dbReference type="Gene3D" id="1.10.287.1060">
    <property type="entry name" value="ESAT-6-like"/>
    <property type="match status" value="1"/>
</dbReference>
<organism evidence="1 2">
    <name type="scientific">Catenulispora yoronensis</name>
    <dbReference type="NCBI Taxonomy" id="450799"/>
    <lineage>
        <taxon>Bacteria</taxon>
        <taxon>Bacillati</taxon>
        <taxon>Actinomycetota</taxon>
        <taxon>Actinomycetes</taxon>
        <taxon>Catenulisporales</taxon>
        <taxon>Catenulisporaceae</taxon>
        <taxon>Catenulispora</taxon>
    </lineage>
</organism>
<keyword evidence="2" id="KW-1185">Reference proteome</keyword>
<comment type="caution">
    <text evidence="1">The sequence shown here is derived from an EMBL/GenBank/DDBJ whole genome shotgun (WGS) entry which is preliminary data.</text>
</comment>
<name>A0ABP5G5X5_9ACTN</name>
<dbReference type="Proteomes" id="UP001500751">
    <property type="component" value="Unassembled WGS sequence"/>
</dbReference>
<dbReference type="RefSeq" id="WP_344667549.1">
    <property type="nucleotide sequence ID" value="NZ_BAAAQN010000026.1"/>
</dbReference>
<reference evidence="2" key="1">
    <citation type="journal article" date="2019" name="Int. J. Syst. Evol. Microbiol.">
        <title>The Global Catalogue of Microorganisms (GCM) 10K type strain sequencing project: providing services to taxonomists for standard genome sequencing and annotation.</title>
        <authorList>
            <consortium name="The Broad Institute Genomics Platform"/>
            <consortium name="The Broad Institute Genome Sequencing Center for Infectious Disease"/>
            <person name="Wu L."/>
            <person name="Ma J."/>
        </authorList>
    </citation>
    <scope>NUCLEOTIDE SEQUENCE [LARGE SCALE GENOMIC DNA]</scope>
    <source>
        <strain evidence="2">JCM 16014</strain>
    </source>
</reference>
<sequence length="782" mass="83418">MSNNRSDGGDTRSLDWTILGFGADPVPGDPAYLRVLAGEFQDRADRVEQIRREVQSMMTDESLMAWLGASGDAFRSAMDPFPKHLSDIHEGYSRGGEALVKFAGVMEGHKATASEAYREGDAAWREAKVDPTDGMPDFMPDPLSFQRAADELLRKHLSVQDQQWAGNGTGPVQGGTGSPEYFLSKIMAARAKAAQAGDDCDRASQRCESEIGDATGYVVLPGRQGNLTFDEIFSQHGGNPADLVLVQHGSADFIAAVDQVLADAGRKDAADLAKAVADPDNPASQAIIAKIGTDLENAQNDPAFLQAFFAAGGAASVSKVLMQLAPPDLDTLAMPKDRDAYNAKALINQYAIGVAAATRRSDLGEIHLPPDTWEPLWHGDGVRSTMIPAALLLSFGPTGDQYGHTFIADAGARVLRYDAGSTDSSRAFRDLSENTWGLAPDILRRVGENPAACRDLLDPTRTPSTQVDANYQSLLYKVSALPFSDHDKLAATIIHNATTDLTGHPDSSREATAALFHNLNGTNLTPGLAMSVSQAASAHLDSMMENATNKMVDGPTTNGIIPLRPEQMDNVLKSFAADQPAAANFNGAIGAQALNLSRQGDFDIHNGTSADMEALKQLGNLQGDLNLHQQQAGVDIAHQQDKNNAMTQAWIKTVVGEANAVGPLPFKVIHGAAPVMQPFYEDLLPTDAAQKAAATASFSLSAGASALDVPLVQGMIDRGQIAPPPNAPWFKNGMVDLSTPDARNQFNYWHDHQQGAGMDLVRTLSGTVTQGYTQSGQAWNIK</sequence>
<dbReference type="EMBL" id="BAAAQN010000026">
    <property type="protein sequence ID" value="GAA2038112.1"/>
    <property type="molecule type" value="Genomic_DNA"/>
</dbReference>